<evidence type="ECO:0000256" key="5">
    <source>
        <dbReference type="ARBA" id="ARBA00023136"/>
    </source>
</evidence>
<dbReference type="PANTHER" id="PTHR43791:SF36">
    <property type="entry name" value="TRANSPORTER, PUTATIVE (AFU_ORTHOLOGUE AFUA_6G08340)-RELATED"/>
    <property type="match status" value="1"/>
</dbReference>
<accession>A0ABQ5LGG8</accession>
<keyword evidence="5 6" id="KW-0472">Membrane</keyword>
<feature type="transmembrane region" description="Helical" evidence="6">
    <location>
        <begin position="164"/>
        <end position="185"/>
    </location>
</feature>
<gene>
    <name evidence="8" type="ORF">SOASR032_12420</name>
</gene>
<feature type="transmembrane region" description="Helical" evidence="6">
    <location>
        <begin position="129"/>
        <end position="152"/>
    </location>
</feature>
<keyword evidence="4 6" id="KW-1133">Transmembrane helix</keyword>
<evidence type="ECO:0000256" key="4">
    <source>
        <dbReference type="ARBA" id="ARBA00022989"/>
    </source>
</evidence>
<protein>
    <submittedName>
        <fullName evidence="8">MFS transporter</fullName>
    </submittedName>
</protein>
<evidence type="ECO:0000259" key="7">
    <source>
        <dbReference type="PROSITE" id="PS50850"/>
    </source>
</evidence>
<dbReference type="Gene3D" id="1.20.1250.20">
    <property type="entry name" value="MFS general substrate transporter like domains"/>
    <property type="match status" value="2"/>
</dbReference>
<dbReference type="InterPro" id="IPR011701">
    <property type="entry name" value="MFS"/>
</dbReference>
<organism evidence="8 9">
    <name type="scientific">Pragia fontium</name>
    <dbReference type="NCBI Taxonomy" id="82985"/>
    <lineage>
        <taxon>Bacteria</taxon>
        <taxon>Pseudomonadati</taxon>
        <taxon>Pseudomonadota</taxon>
        <taxon>Gammaproteobacteria</taxon>
        <taxon>Enterobacterales</taxon>
        <taxon>Budviciaceae</taxon>
        <taxon>Pragia</taxon>
    </lineage>
</organism>
<proteinExistence type="predicted"/>
<sequence>MKVETKNAVKTGSFSLDSETEKDRIYSKIAWRVMPILLISYIVGYLDRVGISFAKFQMMPDLLGGNIAMAESVYGLGAGVFFIGYIIAGVPSNILLSRYGARRIIAFLMVVWGTISMLTMFITTPLQFYIARFLLGIAEAGFYPGVILYLTYWFPSSRRAKMTALFVCGIPVSNIIGGPLCGWIIENFDGLFNLSGWKWLFFVSGPRAVIVALIIFLFLDNTYSKAKWLSPREKSLIDDDMQKAKVSSDNQKAPVKEWTTQEMLKSWNFSKMCLICFCTVMGQGGLAFWVPTIIKDTGVNSVFEIGVMTMFPYMLAVVAMLWAARSSDKHRERRWHMIVPFLIAAVALVCIGLFHENKLVVMITLSIAVAASLVPSPLFWSLPNAIFTGGCAAAGIALINSFANIGGFISPYIIGYFKEITGTNLAAMSVLAVMMICGAILTYSVSPKLVNK</sequence>
<evidence type="ECO:0000256" key="2">
    <source>
        <dbReference type="ARBA" id="ARBA00022448"/>
    </source>
</evidence>
<evidence type="ECO:0000313" key="9">
    <source>
        <dbReference type="Proteomes" id="UP001059610"/>
    </source>
</evidence>
<keyword evidence="2" id="KW-0813">Transport</keyword>
<feature type="transmembrane region" description="Helical" evidence="6">
    <location>
        <begin position="104"/>
        <end position="123"/>
    </location>
</feature>
<dbReference type="Proteomes" id="UP001059610">
    <property type="component" value="Unassembled WGS sequence"/>
</dbReference>
<feature type="transmembrane region" description="Helical" evidence="6">
    <location>
        <begin position="29"/>
        <end position="53"/>
    </location>
</feature>
<dbReference type="CDD" id="cd17319">
    <property type="entry name" value="MFS_ExuT_GudP_like"/>
    <property type="match status" value="1"/>
</dbReference>
<dbReference type="PROSITE" id="PS50850">
    <property type="entry name" value="MFS"/>
    <property type="match status" value="1"/>
</dbReference>
<feature type="domain" description="Major facilitator superfamily (MFS) profile" evidence="7">
    <location>
        <begin position="33"/>
        <end position="450"/>
    </location>
</feature>
<feature type="transmembrane region" description="Helical" evidence="6">
    <location>
        <begin position="335"/>
        <end position="354"/>
    </location>
</feature>
<evidence type="ECO:0000256" key="3">
    <source>
        <dbReference type="ARBA" id="ARBA00022692"/>
    </source>
</evidence>
<feature type="transmembrane region" description="Helical" evidence="6">
    <location>
        <begin position="426"/>
        <end position="445"/>
    </location>
</feature>
<feature type="transmembrane region" description="Helical" evidence="6">
    <location>
        <begin position="73"/>
        <end position="92"/>
    </location>
</feature>
<comment type="caution">
    <text evidence="8">The sequence shown here is derived from an EMBL/GenBank/DDBJ whole genome shotgun (WGS) entry which is preliminary data.</text>
</comment>
<dbReference type="InterPro" id="IPR020846">
    <property type="entry name" value="MFS_dom"/>
</dbReference>
<keyword evidence="3 6" id="KW-0812">Transmembrane</keyword>
<dbReference type="Pfam" id="PF07690">
    <property type="entry name" value="MFS_1"/>
    <property type="match status" value="1"/>
</dbReference>
<evidence type="ECO:0000256" key="1">
    <source>
        <dbReference type="ARBA" id="ARBA00004141"/>
    </source>
</evidence>
<dbReference type="PANTHER" id="PTHR43791">
    <property type="entry name" value="PERMEASE-RELATED"/>
    <property type="match status" value="1"/>
</dbReference>
<dbReference type="EMBL" id="BRLJ01000002">
    <property type="protein sequence ID" value="GKX62673.1"/>
    <property type="molecule type" value="Genomic_DNA"/>
</dbReference>
<evidence type="ECO:0000256" key="6">
    <source>
        <dbReference type="SAM" id="Phobius"/>
    </source>
</evidence>
<dbReference type="SUPFAM" id="SSF103473">
    <property type="entry name" value="MFS general substrate transporter"/>
    <property type="match status" value="1"/>
</dbReference>
<name>A0ABQ5LGG8_9GAMM</name>
<feature type="transmembrane region" description="Helical" evidence="6">
    <location>
        <begin position="360"/>
        <end position="380"/>
    </location>
</feature>
<feature type="transmembrane region" description="Helical" evidence="6">
    <location>
        <begin position="197"/>
        <end position="219"/>
    </location>
</feature>
<evidence type="ECO:0000313" key="8">
    <source>
        <dbReference type="EMBL" id="GKX62673.1"/>
    </source>
</evidence>
<feature type="transmembrane region" description="Helical" evidence="6">
    <location>
        <begin position="272"/>
        <end position="290"/>
    </location>
</feature>
<comment type="subcellular location">
    <subcellularLocation>
        <location evidence="1">Membrane</location>
        <topology evidence="1">Multi-pass membrane protein</topology>
    </subcellularLocation>
</comment>
<feature type="transmembrane region" description="Helical" evidence="6">
    <location>
        <begin position="302"/>
        <end position="323"/>
    </location>
</feature>
<reference evidence="8" key="1">
    <citation type="submission" date="2022-06" db="EMBL/GenBank/DDBJ databases">
        <title>Draft genome sequences of Pragia fontium str. JCM24417.</title>
        <authorList>
            <person name="Wakabayashi Y."/>
            <person name="Kojima K."/>
        </authorList>
    </citation>
    <scope>NUCLEOTIDE SEQUENCE</scope>
    <source>
        <strain evidence="8">JCM 24417</strain>
    </source>
</reference>
<dbReference type="InterPro" id="IPR036259">
    <property type="entry name" value="MFS_trans_sf"/>
</dbReference>
<keyword evidence="9" id="KW-1185">Reference proteome</keyword>
<feature type="transmembrane region" description="Helical" evidence="6">
    <location>
        <begin position="392"/>
        <end position="414"/>
    </location>
</feature>